<evidence type="ECO:0000256" key="2">
    <source>
        <dbReference type="SAM" id="MobiDB-lite"/>
    </source>
</evidence>
<organism evidence="5 6">
    <name type="scientific">Rhizobium alvei</name>
    <dbReference type="NCBI Taxonomy" id="1132659"/>
    <lineage>
        <taxon>Bacteria</taxon>
        <taxon>Pseudomonadati</taxon>
        <taxon>Pseudomonadota</taxon>
        <taxon>Alphaproteobacteria</taxon>
        <taxon>Hyphomicrobiales</taxon>
        <taxon>Rhizobiaceae</taxon>
        <taxon>Rhizobium/Agrobacterium group</taxon>
        <taxon>Rhizobium</taxon>
    </lineage>
</organism>
<dbReference type="SMART" id="SM00257">
    <property type="entry name" value="LysM"/>
    <property type="match status" value="2"/>
</dbReference>
<feature type="domain" description="LysM" evidence="4">
    <location>
        <begin position="282"/>
        <end position="325"/>
    </location>
</feature>
<feature type="compositionally biased region" description="Basic and acidic residues" evidence="2">
    <location>
        <begin position="369"/>
        <end position="386"/>
    </location>
</feature>
<dbReference type="EMBL" id="JAUOZU010000006">
    <property type="protein sequence ID" value="MDO6963892.1"/>
    <property type="molecule type" value="Genomic_DNA"/>
</dbReference>
<feature type="signal peptide" evidence="3">
    <location>
        <begin position="1"/>
        <end position="31"/>
    </location>
</feature>
<dbReference type="Pfam" id="PF01476">
    <property type="entry name" value="LysM"/>
    <property type="match status" value="2"/>
</dbReference>
<feature type="region of interest" description="Disordered" evidence="2">
    <location>
        <begin position="351"/>
        <end position="390"/>
    </location>
</feature>
<proteinExistence type="inferred from homology"/>
<dbReference type="InterPro" id="IPR050570">
    <property type="entry name" value="Cell_wall_metabolism_enzyme"/>
</dbReference>
<dbReference type="PROSITE" id="PS51782">
    <property type="entry name" value="LYSM"/>
    <property type="match status" value="2"/>
</dbReference>
<keyword evidence="6" id="KW-1185">Reference proteome</keyword>
<dbReference type="Proteomes" id="UP001174932">
    <property type="component" value="Unassembled WGS sequence"/>
</dbReference>
<reference evidence="5" key="2">
    <citation type="submission" date="2023-07" db="EMBL/GenBank/DDBJ databases">
        <authorList>
            <person name="Shen H."/>
        </authorList>
    </citation>
    <scope>NUCLEOTIDE SEQUENCE</scope>
    <source>
        <strain evidence="5">TNR-22</strain>
    </source>
</reference>
<reference evidence="5" key="1">
    <citation type="journal article" date="2015" name="Int. J. Syst. Evol. Microbiol.">
        <title>Rhizobium alvei sp. nov., isolated from a freshwater river.</title>
        <authorList>
            <person name="Sheu S.Y."/>
            <person name="Huang H.W."/>
            <person name="Young C.C."/>
            <person name="Chen W.M."/>
        </authorList>
    </citation>
    <scope>NUCLEOTIDE SEQUENCE</scope>
    <source>
        <strain evidence="5">TNR-22</strain>
    </source>
</reference>
<feature type="compositionally biased region" description="Polar residues" evidence="2">
    <location>
        <begin position="94"/>
        <end position="104"/>
    </location>
</feature>
<dbReference type="RefSeq" id="WP_304375799.1">
    <property type="nucleotide sequence ID" value="NZ_JAUOZU010000006.1"/>
</dbReference>
<dbReference type="InterPro" id="IPR016047">
    <property type="entry name" value="M23ase_b-sheet_dom"/>
</dbReference>
<evidence type="ECO:0000313" key="5">
    <source>
        <dbReference type="EMBL" id="MDO6963892.1"/>
    </source>
</evidence>
<evidence type="ECO:0000256" key="3">
    <source>
        <dbReference type="SAM" id="SignalP"/>
    </source>
</evidence>
<feature type="region of interest" description="Disordered" evidence="2">
    <location>
        <begin position="84"/>
        <end position="104"/>
    </location>
</feature>
<feature type="chain" id="PRO_5047021158" evidence="3">
    <location>
        <begin position="32"/>
        <end position="513"/>
    </location>
</feature>
<dbReference type="CDD" id="cd00118">
    <property type="entry name" value="LysM"/>
    <property type="match status" value="2"/>
</dbReference>
<evidence type="ECO:0000259" key="4">
    <source>
        <dbReference type="PROSITE" id="PS51782"/>
    </source>
</evidence>
<keyword evidence="3" id="KW-0732">Signal</keyword>
<dbReference type="SUPFAM" id="SSF54106">
    <property type="entry name" value="LysM domain"/>
    <property type="match status" value="2"/>
</dbReference>
<protein>
    <submittedName>
        <fullName evidence="5">Peptidoglycan DD-metalloendopeptidase family protein</fullName>
    </submittedName>
</protein>
<gene>
    <name evidence="5" type="ORF">Q4481_07975</name>
</gene>
<dbReference type="PANTHER" id="PTHR21666">
    <property type="entry name" value="PEPTIDASE-RELATED"/>
    <property type="match status" value="1"/>
</dbReference>
<dbReference type="PANTHER" id="PTHR21666:SF263">
    <property type="entry name" value="MUREIN HYDROLASE ACTIVATOR NLPD"/>
    <property type="match status" value="1"/>
</dbReference>
<accession>A0ABT8YK81</accession>
<dbReference type="InterPro" id="IPR018392">
    <property type="entry name" value="LysM"/>
</dbReference>
<dbReference type="SUPFAM" id="SSF51261">
    <property type="entry name" value="Duplicated hybrid motif"/>
    <property type="match status" value="1"/>
</dbReference>
<dbReference type="PROSITE" id="PS51257">
    <property type="entry name" value="PROKAR_LIPOPROTEIN"/>
    <property type="match status" value="1"/>
</dbReference>
<sequence length="513" mass="54397">MRSQQAVKCNVKSVRLAVAFLLAGVASGCSSDVSRFDGLFSRKTDPLTTASVPHKVNAINGKLPVPREDVAGADNRISQDVTGDAALNQPYPDQISTSTTTYSPTRAAVTPVRVERQELSSPVAVDEERQALTQPMPARKNVLVPPTDADDIKTGTIKSTWKVSDSSPRVMVRSGDTLSGFADRYGVPQSEILKANNMKSASDLKFGRSIIIPVAVKVDAKSKAKPVETAKLNDKKIPVPAKLPEQEKAILPNAAALRDKNKSGDADKVADNSDAAADKSGKVYEVKQGDSLARIAKAHGIGVDQLKEANKLETASIRIGQKLVIPGADMAAARKKADDIKTASVPTTGKIKDAIDSKPKTYTPPVAEKSVEEVQKSADNGEKAPDDTGISKYRWPVRGAVIAGYGQNIDGIRNPGIDISVPEGTPVKAAENGVVIYSGAGLKDLGNTVLVRHDDGTVTVYGNASALNVKRGDKVTRGQVIANSGMSGGAKRPKLHFEVRQKSTPVNPMTFLQ</sequence>
<comment type="similarity">
    <text evidence="1">Belongs to the E.coli NlpD/Haemophilus LppB family.</text>
</comment>
<dbReference type="InterPro" id="IPR011055">
    <property type="entry name" value="Dup_hybrid_motif"/>
</dbReference>
<feature type="domain" description="LysM" evidence="4">
    <location>
        <begin position="168"/>
        <end position="212"/>
    </location>
</feature>
<dbReference type="Pfam" id="PF01551">
    <property type="entry name" value="Peptidase_M23"/>
    <property type="match status" value="1"/>
</dbReference>
<comment type="caution">
    <text evidence="5">The sequence shown here is derived from an EMBL/GenBank/DDBJ whole genome shotgun (WGS) entry which is preliminary data.</text>
</comment>
<dbReference type="Gene3D" id="3.10.350.10">
    <property type="entry name" value="LysM domain"/>
    <property type="match status" value="2"/>
</dbReference>
<evidence type="ECO:0000313" key="6">
    <source>
        <dbReference type="Proteomes" id="UP001174932"/>
    </source>
</evidence>
<dbReference type="Gene3D" id="2.70.70.10">
    <property type="entry name" value="Glucose Permease (Domain IIA)"/>
    <property type="match status" value="1"/>
</dbReference>
<dbReference type="CDD" id="cd12797">
    <property type="entry name" value="M23_peptidase"/>
    <property type="match status" value="1"/>
</dbReference>
<name>A0ABT8YK81_9HYPH</name>
<dbReference type="InterPro" id="IPR036779">
    <property type="entry name" value="LysM_dom_sf"/>
</dbReference>
<evidence type="ECO:0000256" key="1">
    <source>
        <dbReference type="ARBA" id="ARBA00038420"/>
    </source>
</evidence>